<dbReference type="Pfam" id="PF01381">
    <property type="entry name" value="HTH_3"/>
    <property type="match status" value="1"/>
</dbReference>
<dbReference type="SUPFAM" id="SSF47413">
    <property type="entry name" value="lambda repressor-like DNA-binding domains"/>
    <property type="match status" value="1"/>
</dbReference>
<dbReference type="PANTHER" id="PTHR46797">
    <property type="entry name" value="HTH-TYPE TRANSCRIPTIONAL REGULATOR"/>
    <property type="match status" value="1"/>
</dbReference>
<dbReference type="PANTHER" id="PTHR46797:SF23">
    <property type="entry name" value="HTH-TYPE TRANSCRIPTIONAL REGULATOR SUTR"/>
    <property type="match status" value="1"/>
</dbReference>
<evidence type="ECO:0000256" key="3">
    <source>
        <dbReference type="ARBA" id="ARBA00023163"/>
    </source>
</evidence>
<dbReference type="PROSITE" id="PS50943">
    <property type="entry name" value="HTH_CROC1"/>
    <property type="match status" value="1"/>
</dbReference>
<keyword evidence="1" id="KW-0805">Transcription regulation</keyword>
<comment type="caution">
    <text evidence="5">The sequence shown here is derived from an EMBL/GenBank/DDBJ whole genome shotgun (WGS) entry which is preliminary data.</text>
</comment>
<name>A0ABR6CHJ6_9HYPH</name>
<reference evidence="5 6" key="1">
    <citation type="submission" date="2020-08" db="EMBL/GenBank/DDBJ databases">
        <title>Genomic Encyclopedia of Type Strains, Phase IV (KMG-IV): sequencing the most valuable type-strain genomes for metagenomic binning, comparative biology and taxonomic classification.</title>
        <authorList>
            <person name="Goeker M."/>
        </authorList>
    </citation>
    <scope>NUCLEOTIDE SEQUENCE [LARGE SCALE GENOMIC DNA]</scope>
    <source>
        <strain evidence="5 6">DSM 17455</strain>
    </source>
</reference>
<protein>
    <submittedName>
        <fullName evidence="5">Transcriptional regulator with XRE-family HTH domain</fullName>
    </submittedName>
</protein>
<evidence type="ECO:0000259" key="4">
    <source>
        <dbReference type="PROSITE" id="PS50943"/>
    </source>
</evidence>
<accession>A0ABR6CHJ6</accession>
<dbReference type="Proteomes" id="UP000587524">
    <property type="component" value="Unassembled WGS sequence"/>
</dbReference>
<dbReference type="CDD" id="cd00093">
    <property type="entry name" value="HTH_XRE"/>
    <property type="match status" value="1"/>
</dbReference>
<gene>
    <name evidence="5" type="ORF">HNQ97_006507</name>
</gene>
<evidence type="ECO:0000256" key="2">
    <source>
        <dbReference type="ARBA" id="ARBA00023125"/>
    </source>
</evidence>
<evidence type="ECO:0000313" key="5">
    <source>
        <dbReference type="EMBL" id="MBA9024467.1"/>
    </source>
</evidence>
<keyword evidence="6" id="KW-1185">Reference proteome</keyword>
<dbReference type="EMBL" id="JACJHZ010000062">
    <property type="protein sequence ID" value="MBA9024467.1"/>
    <property type="molecule type" value="Genomic_DNA"/>
</dbReference>
<dbReference type="InterPro" id="IPR001387">
    <property type="entry name" value="Cro/C1-type_HTH"/>
</dbReference>
<sequence>MNMRKLVGRNFARLRKESGLSQEQVAERADLTQQYISGIETGKRNPTIETLYAIAKAFGVSHVELVLPDGHDD</sequence>
<organism evidence="5 6">
    <name type="scientific">Aminobacter ciceronei</name>
    <dbReference type="NCBI Taxonomy" id="150723"/>
    <lineage>
        <taxon>Bacteria</taxon>
        <taxon>Pseudomonadati</taxon>
        <taxon>Pseudomonadota</taxon>
        <taxon>Alphaproteobacteria</taxon>
        <taxon>Hyphomicrobiales</taxon>
        <taxon>Phyllobacteriaceae</taxon>
        <taxon>Aminobacter</taxon>
    </lineage>
</organism>
<dbReference type="InterPro" id="IPR050807">
    <property type="entry name" value="TransReg_Diox_bact_type"/>
</dbReference>
<dbReference type="SMART" id="SM00530">
    <property type="entry name" value="HTH_XRE"/>
    <property type="match status" value="1"/>
</dbReference>
<evidence type="ECO:0000313" key="6">
    <source>
        <dbReference type="Proteomes" id="UP000587524"/>
    </source>
</evidence>
<evidence type="ECO:0000256" key="1">
    <source>
        <dbReference type="ARBA" id="ARBA00023015"/>
    </source>
</evidence>
<dbReference type="RefSeq" id="WP_182576143.1">
    <property type="nucleotide sequence ID" value="NZ_JACJHY010000062.1"/>
</dbReference>
<keyword evidence="2" id="KW-0238">DNA-binding</keyword>
<feature type="domain" description="HTH cro/C1-type" evidence="4">
    <location>
        <begin position="11"/>
        <end position="65"/>
    </location>
</feature>
<dbReference type="InterPro" id="IPR010982">
    <property type="entry name" value="Lambda_DNA-bd_dom_sf"/>
</dbReference>
<keyword evidence="3" id="KW-0804">Transcription</keyword>
<proteinExistence type="predicted"/>
<dbReference type="Gene3D" id="1.10.260.40">
    <property type="entry name" value="lambda repressor-like DNA-binding domains"/>
    <property type="match status" value="1"/>
</dbReference>